<dbReference type="RefSeq" id="WP_257317027.1">
    <property type="nucleotide sequence ID" value="NZ_JANFDG010000024.1"/>
</dbReference>
<feature type="compositionally biased region" description="Polar residues" evidence="5">
    <location>
        <begin position="18"/>
        <end position="30"/>
    </location>
</feature>
<evidence type="ECO:0000256" key="3">
    <source>
        <dbReference type="ARBA" id="ARBA00023125"/>
    </source>
</evidence>
<dbReference type="PROSITE" id="PS50932">
    <property type="entry name" value="HTH_LACI_2"/>
    <property type="match status" value="1"/>
</dbReference>
<dbReference type="SUPFAM" id="SSF53822">
    <property type="entry name" value="Periplasmic binding protein-like I"/>
    <property type="match status" value="1"/>
</dbReference>
<dbReference type="CDD" id="cd06278">
    <property type="entry name" value="PBP1_LacI-like"/>
    <property type="match status" value="1"/>
</dbReference>
<protein>
    <submittedName>
        <fullName evidence="7">LacI family DNA-binding transcriptional regulator</fullName>
    </submittedName>
</protein>
<evidence type="ECO:0000256" key="1">
    <source>
        <dbReference type="ARBA" id="ARBA00022491"/>
    </source>
</evidence>
<dbReference type="SMART" id="SM00354">
    <property type="entry name" value="HTH_LACI"/>
    <property type="match status" value="1"/>
</dbReference>
<feature type="region of interest" description="Disordered" evidence="5">
    <location>
        <begin position="1"/>
        <end position="30"/>
    </location>
</feature>
<evidence type="ECO:0000256" key="5">
    <source>
        <dbReference type="SAM" id="MobiDB-lite"/>
    </source>
</evidence>
<dbReference type="Gene3D" id="3.40.50.2300">
    <property type="match status" value="2"/>
</dbReference>
<keyword evidence="2" id="KW-0805">Transcription regulation</keyword>
<keyword evidence="8" id="KW-1185">Reference proteome</keyword>
<evidence type="ECO:0000313" key="8">
    <source>
        <dbReference type="Proteomes" id="UP001595377"/>
    </source>
</evidence>
<feature type="domain" description="HTH lacI-type" evidence="6">
    <location>
        <begin position="7"/>
        <end position="60"/>
    </location>
</feature>
<dbReference type="Pfam" id="PF13377">
    <property type="entry name" value="Peripla_BP_3"/>
    <property type="match status" value="1"/>
</dbReference>
<dbReference type="Pfam" id="PF00356">
    <property type="entry name" value="LacI"/>
    <property type="match status" value="1"/>
</dbReference>
<dbReference type="PANTHER" id="PTHR30146:SF95">
    <property type="entry name" value="RIBOSE OPERON REPRESSOR"/>
    <property type="match status" value="1"/>
</dbReference>
<dbReference type="GO" id="GO:0003677">
    <property type="term" value="F:DNA binding"/>
    <property type="evidence" value="ECO:0007669"/>
    <property type="project" value="UniProtKB-KW"/>
</dbReference>
<keyword evidence="3 7" id="KW-0238">DNA-binding</keyword>
<keyword evidence="1" id="KW-0678">Repressor</keyword>
<evidence type="ECO:0000256" key="2">
    <source>
        <dbReference type="ARBA" id="ARBA00023015"/>
    </source>
</evidence>
<dbReference type="CDD" id="cd01392">
    <property type="entry name" value="HTH_LacI"/>
    <property type="match status" value="1"/>
</dbReference>
<name>A0ABV7DF34_9HYPH</name>
<dbReference type="InterPro" id="IPR046335">
    <property type="entry name" value="LacI/GalR-like_sensor"/>
</dbReference>
<sequence length="332" mass="36120">MKKRQQPSSIDVAHHAGVSQSAVSRTFSGRSVSEETRRKVLRAADELGYRPNALLRVITQQSNLIGVVMGEITNPFYPEVLEAFLVALEERGYRVMLKHLNGAKDADAAIEEVLAYKVRGIIVTSSYLGPEIAERCAKSDVPVVLFNRLIHGVDVSAISCDNVDAGRMVANLFMDCGFSRPAFISGSLAASSNLDRKKGFFDRLAERGGREPVVFGDEHSYEVGARAAADLLAQPERPDCIFCASDVLAFGAMDTLRAAGCLVPEHVSIVGFDDIPMAAWGAFNLTTLRQPRRRMVKEAVEILLSRIDGSSAKPVRLVPAELVMRGTLKAMA</sequence>
<dbReference type="Gene3D" id="1.10.260.40">
    <property type="entry name" value="lambda repressor-like DNA-binding domains"/>
    <property type="match status" value="1"/>
</dbReference>
<dbReference type="EMBL" id="JBHRSP010000016">
    <property type="protein sequence ID" value="MFC3073540.1"/>
    <property type="molecule type" value="Genomic_DNA"/>
</dbReference>
<gene>
    <name evidence="7" type="ORF">ACFOHH_10525</name>
</gene>
<keyword evidence="4" id="KW-0804">Transcription</keyword>
<evidence type="ECO:0000259" key="6">
    <source>
        <dbReference type="PROSITE" id="PS50932"/>
    </source>
</evidence>
<dbReference type="InterPro" id="IPR028082">
    <property type="entry name" value="Peripla_BP_I"/>
</dbReference>
<accession>A0ABV7DF34</accession>
<dbReference type="SUPFAM" id="SSF47413">
    <property type="entry name" value="lambda repressor-like DNA-binding domains"/>
    <property type="match status" value="1"/>
</dbReference>
<evidence type="ECO:0000256" key="4">
    <source>
        <dbReference type="ARBA" id="ARBA00023163"/>
    </source>
</evidence>
<dbReference type="Proteomes" id="UP001595377">
    <property type="component" value="Unassembled WGS sequence"/>
</dbReference>
<evidence type="ECO:0000313" key="7">
    <source>
        <dbReference type="EMBL" id="MFC3073540.1"/>
    </source>
</evidence>
<proteinExistence type="predicted"/>
<dbReference type="PANTHER" id="PTHR30146">
    <property type="entry name" value="LACI-RELATED TRANSCRIPTIONAL REPRESSOR"/>
    <property type="match status" value="1"/>
</dbReference>
<comment type="caution">
    <text evidence="7">The sequence shown here is derived from an EMBL/GenBank/DDBJ whole genome shotgun (WGS) entry which is preliminary data.</text>
</comment>
<organism evidence="7 8">
    <name type="scientific">Shinella pollutisoli</name>
    <dbReference type="NCBI Taxonomy" id="2250594"/>
    <lineage>
        <taxon>Bacteria</taxon>
        <taxon>Pseudomonadati</taxon>
        <taxon>Pseudomonadota</taxon>
        <taxon>Alphaproteobacteria</taxon>
        <taxon>Hyphomicrobiales</taxon>
        <taxon>Rhizobiaceae</taxon>
        <taxon>Shinella</taxon>
    </lineage>
</organism>
<dbReference type="InterPro" id="IPR000843">
    <property type="entry name" value="HTH_LacI"/>
</dbReference>
<reference evidence="8" key="1">
    <citation type="journal article" date="2019" name="Int. J. Syst. Evol. Microbiol.">
        <title>The Global Catalogue of Microorganisms (GCM) 10K type strain sequencing project: providing services to taxonomists for standard genome sequencing and annotation.</title>
        <authorList>
            <consortium name="The Broad Institute Genomics Platform"/>
            <consortium name="The Broad Institute Genome Sequencing Center for Infectious Disease"/>
            <person name="Wu L."/>
            <person name="Ma J."/>
        </authorList>
    </citation>
    <scope>NUCLEOTIDE SEQUENCE [LARGE SCALE GENOMIC DNA]</scope>
    <source>
        <strain evidence="8">KCTC 52677</strain>
    </source>
</reference>
<dbReference type="InterPro" id="IPR010982">
    <property type="entry name" value="Lambda_DNA-bd_dom_sf"/>
</dbReference>